<gene>
    <name evidence="7" type="ORF">ACFP3V_16025</name>
</gene>
<protein>
    <submittedName>
        <fullName evidence="7">ABC transporter substrate-binding protein</fullName>
    </submittedName>
</protein>
<keyword evidence="1" id="KW-1003">Cell membrane</keyword>
<dbReference type="PANTHER" id="PTHR43649:SF33">
    <property type="entry name" value="POLYGALACTURONAN_RHAMNOGALACTURONAN-BINDING PROTEIN YTCQ"/>
    <property type="match status" value="1"/>
</dbReference>
<dbReference type="InterPro" id="IPR050490">
    <property type="entry name" value="Bact_solute-bd_prot1"/>
</dbReference>
<keyword evidence="3" id="KW-0472">Membrane</keyword>
<feature type="signal peptide" evidence="6">
    <location>
        <begin position="1"/>
        <end position="30"/>
    </location>
</feature>
<evidence type="ECO:0000256" key="2">
    <source>
        <dbReference type="ARBA" id="ARBA00022729"/>
    </source>
</evidence>
<dbReference type="Proteomes" id="UP001596174">
    <property type="component" value="Unassembled WGS sequence"/>
</dbReference>
<evidence type="ECO:0000313" key="8">
    <source>
        <dbReference type="Proteomes" id="UP001596174"/>
    </source>
</evidence>
<keyword evidence="2 6" id="KW-0732">Signal</keyword>
<evidence type="ECO:0000256" key="4">
    <source>
        <dbReference type="ARBA" id="ARBA00023139"/>
    </source>
</evidence>
<feature type="chain" id="PRO_5046203381" evidence="6">
    <location>
        <begin position="31"/>
        <end position="440"/>
    </location>
</feature>
<keyword evidence="4" id="KW-0564">Palmitate</keyword>
<evidence type="ECO:0000256" key="1">
    <source>
        <dbReference type="ARBA" id="ARBA00022475"/>
    </source>
</evidence>
<name>A0ABW1G1T9_9ACTN</name>
<proteinExistence type="predicted"/>
<sequence>MDGTTIRNRRLVALATAAVLAAGISACSSAKSPGSGPGGEPAQNSQVSMEFWGWAPSYDKIVAEWNAAHPDIKVTFKQIPSGGKGGYTQLSDAITAGKGPCLAQIEYGTIPSMLVKNVLMDITQYASGDMAKFTPATVSASSIAGKIYGIPVDVGPMVLFYRKDLFAKFHIARPPATWAEYQADAEKVAAADPSVKFGTPPGDGNDLAAFTLQTGQSWYSTSGSSWTVSIDNPGTRKVAAYWQGLKDKGLVTSSGNAWDPQFDKASEAGKVLTFVNAAWAAAGLKQDLKDLAGKWAVAPMPTWSAGDGKSSSNGGSATSVMTGCKTPREAEQFAAFLSTDPKALNTAITEGGLYPASTAGQNAAPLTAGDPYFGGQKVGDLYKASAAQIPTTWTNGPTYQQVETDFTTAMGQGPIPAAVTKVQASTVAAIKQLGLSVTNG</sequence>
<dbReference type="Gene3D" id="3.40.190.10">
    <property type="entry name" value="Periplasmic binding protein-like II"/>
    <property type="match status" value="3"/>
</dbReference>
<dbReference type="InterPro" id="IPR006059">
    <property type="entry name" value="SBP"/>
</dbReference>
<accession>A0ABW1G1T9</accession>
<keyword evidence="5" id="KW-0449">Lipoprotein</keyword>
<dbReference type="EMBL" id="JBHSQJ010000064">
    <property type="protein sequence ID" value="MFC5908715.1"/>
    <property type="molecule type" value="Genomic_DNA"/>
</dbReference>
<evidence type="ECO:0000313" key="7">
    <source>
        <dbReference type="EMBL" id="MFC5908715.1"/>
    </source>
</evidence>
<keyword evidence="8" id="KW-1185">Reference proteome</keyword>
<dbReference type="PANTHER" id="PTHR43649">
    <property type="entry name" value="ARABINOSE-BINDING PROTEIN-RELATED"/>
    <property type="match status" value="1"/>
</dbReference>
<dbReference type="PROSITE" id="PS51257">
    <property type="entry name" value="PROKAR_LIPOPROTEIN"/>
    <property type="match status" value="1"/>
</dbReference>
<evidence type="ECO:0000256" key="6">
    <source>
        <dbReference type="SAM" id="SignalP"/>
    </source>
</evidence>
<dbReference type="RefSeq" id="WP_380583853.1">
    <property type="nucleotide sequence ID" value="NZ_JBHSQJ010000064.1"/>
</dbReference>
<evidence type="ECO:0000256" key="5">
    <source>
        <dbReference type="ARBA" id="ARBA00023288"/>
    </source>
</evidence>
<dbReference type="CDD" id="cd13585">
    <property type="entry name" value="PBP2_TMBP_like"/>
    <property type="match status" value="1"/>
</dbReference>
<organism evidence="7 8">
    <name type="scientific">Streptacidiphilus monticola</name>
    <dbReference type="NCBI Taxonomy" id="2161674"/>
    <lineage>
        <taxon>Bacteria</taxon>
        <taxon>Bacillati</taxon>
        <taxon>Actinomycetota</taxon>
        <taxon>Actinomycetes</taxon>
        <taxon>Kitasatosporales</taxon>
        <taxon>Streptomycetaceae</taxon>
        <taxon>Streptacidiphilus</taxon>
    </lineage>
</organism>
<reference evidence="8" key="1">
    <citation type="journal article" date="2019" name="Int. J. Syst. Evol. Microbiol.">
        <title>The Global Catalogue of Microorganisms (GCM) 10K type strain sequencing project: providing services to taxonomists for standard genome sequencing and annotation.</title>
        <authorList>
            <consortium name="The Broad Institute Genomics Platform"/>
            <consortium name="The Broad Institute Genome Sequencing Center for Infectious Disease"/>
            <person name="Wu L."/>
            <person name="Ma J."/>
        </authorList>
    </citation>
    <scope>NUCLEOTIDE SEQUENCE [LARGE SCALE GENOMIC DNA]</scope>
    <source>
        <strain evidence="8">JCM 4816</strain>
    </source>
</reference>
<dbReference type="Pfam" id="PF01547">
    <property type="entry name" value="SBP_bac_1"/>
    <property type="match status" value="1"/>
</dbReference>
<dbReference type="SUPFAM" id="SSF53850">
    <property type="entry name" value="Periplasmic binding protein-like II"/>
    <property type="match status" value="1"/>
</dbReference>
<evidence type="ECO:0000256" key="3">
    <source>
        <dbReference type="ARBA" id="ARBA00023136"/>
    </source>
</evidence>
<comment type="caution">
    <text evidence="7">The sequence shown here is derived from an EMBL/GenBank/DDBJ whole genome shotgun (WGS) entry which is preliminary data.</text>
</comment>